<dbReference type="KEGG" id="ppha:BVH74_16275"/>
<dbReference type="GO" id="GO:0020037">
    <property type="term" value="F:heme binding"/>
    <property type="evidence" value="ECO:0007669"/>
    <property type="project" value="InterPro"/>
</dbReference>
<dbReference type="Proteomes" id="UP000243488">
    <property type="component" value="Chromosome"/>
</dbReference>
<dbReference type="SUPFAM" id="SSF46458">
    <property type="entry name" value="Globin-like"/>
    <property type="match status" value="1"/>
</dbReference>
<keyword evidence="1" id="KW-0813">Transport</keyword>
<dbReference type="Pfam" id="PF01152">
    <property type="entry name" value="Bac_globin"/>
    <property type="match status" value="1"/>
</dbReference>
<dbReference type="EMBL" id="CP020100">
    <property type="protein sequence ID" value="AQZ96212.1"/>
    <property type="molecule type" value="Genomic_DNA"/>
</dbReference>
<evidence type="ECO:0008006" key="8">
    <source>
        <dbReference type="Google" id="ProtNLM"/>
    </source>
</evidence>
<keyword evidence="2 5" id="KW-0349">Heme</keyword>
<evidence type="ECO:0000313" key="6">
    <source>
        <dbReference type="EMBL" id="AQZ96212.1"/>
    </source>
</evidence>
<evidence type="ECO:0000256" key="4">
    <source>
        <dbReference type="ARBA" id="ARBA00023004"/>
    </source>
</evidence>
<dbReference type="InterPro" id="IPR009050">
    <property type="entry name" value="Globin-like_sf"/>
</dbReference>
<dbReference type="RefSeq" id="WP_080051120.1">
    <property type="nucleotide sequence ID" value="NZ_CP020100.1"/>
</dbReference>
<gene>
    <name evidence="6" type="ORF">BVH74_16275</name>
</gene>
<keyword evidence="3 5" id="KW-0479">Metal-binding</keyword>
<protein>
    <recommendedName>
        <fullName evidence="8">Group 1 truncated hemoglobin</fullName>
    </recommendedName>
</protein>
<evidence type="ECO:0000256" key="3">
    <source>
        <dbReference type="ARBA" id="ARBA00022723"/>
    </source>
</evidence>
<dbReference type="InterPro" id="IPR012292">
    <property type="entry name" value="Globin/Proto"/>
</dbReference>
<evidence type="ECO:0000256" key="5">
    <source>
        <dbReference type="PIRSR" id="PIRSR601486-1"/>
    </source>
</evidence>
<dbReference type="InterPro" id="IPR001486">
    <property type="entry name" value="Hemoglobin_trunc"/>
</dbReference>
<dbReference type="CDD" id="cd00454">
    <property type="entry name" value="TrHb1_N"/>
    <property type="match status" value="1"/>
</dbReference>
<name>A0A1V0B8H0_9GAMM</name>
<reference evidence="6 7" key="1">
    <citation type="submission" date="2017-03" db="EMBL/GenBank/DDBJ databases">
        <title>Complete genome sequence of the novel DNRA strain Pseudomonas sp. S-6-2 isolated from Chinese polluted river sediment. Journal of Biotechnology.</title>
        <authorList>
            <person name="Li J."/>
            <person name="Xiang F."/>
            <person name="Wang L."/>
            <person name="Xi L."/>
            <person name="Liu J."/>
        </authorList>
    </citation>
    <scope>NUCLEOTIDE SEQUENCE [LARGE SCALE GENOMIC DNA]</scope>
    <source>
        <strain evidence="6 7">S-6-2</strain>
    </source>
</reference>
<keyword evidence="4 5" id="KW-0408">Iron</keyword>
<accession>A0A1V0B8H0</accession>
<dbReference type="AlphaFoldDB" id="A0A1V0B8H0"/>
<keyword evidence="7" id="KW-1185">Reference proteome</keyword>
<evidence type="ECO:0000256" key="2">
    <source>
        <dbReference type="ARBA" id="ARBA00022617"/>
    </source>
</evidence>
<dbReference type="GO" id="GO:0046872">
    <property type="term" value="F:metal ion binding"/>
    <property type="evidence" value="ECO:0007669"/>
    <property type="project" value="UniProtKB-KW"/>
</dbReference>
<dbReference type="Gene3D" id="1.10.490.10">
    <property type="entry name" value="Globins"/>
    <property type="match status" value="1"/>
</dbReference>
<evidence type="ECO:0000313" key="7">
    <source>
        <dbReference type="Proteomes" id="UP000243488"/>
    </source>
</evidence>
<sequence>MRVLAIILISLLALWGCRSGPPESQPQPPDGSLFVELGGLAGISRVVDGLLFRIADDQRIVHHFAEADFERLRIQLIEQLCTESGGPCQYQGDSMAEAHAGMSITESEFQAMLEDLAAAMDEEGIAPATQRRLLTRLRPLGRDIIAH</sequence>
<organism evidence="6 7">
    <name type="scientific">Halopseudomonas phragmitis</name>
    <dbReference type="NCBI Taxonomy" id="1931241"/>
    <lineage>
        <taxon>Bacteria</taxon>
        <taxon>Pseudomonadati</taxon>
        <taxon>Pseudomonadota</taxon>
        <taxon>Gammaproteobacteria</taxon>
        <taxon>Pseudomonadales</taxon>
        <taxon>Pseudomonadaceae</taxon>
        <taxon>Halopseudomonas</taxon>
    </lineage>
</organism>
<dbReference type="STRING" id="1931241.BVH74_16275"/>
<feature type="binding site" description="distal binding residue" evidence="5">
    <location>
        <position position="99"/>
    </location>
    <ligand>
        <name>heme</name>
        <dbReference type="ChEBI" id="CHEBI:30413"/>
    </ligand>
    <ligandPart>
        <name>Fe</name>
        <dbReference type="ChEBI" id="CHEBI:18248"/>
    </ligandPart>
</feature>
<proteinExistence type="predicted"/>
<dbReference type="GO" id="GO:0019825">
    <property type="term" value="F:oxygen binding"/>
    <property type="evidence" value="ECO:0007669"/>
    <property type="project" value="InterPro"/>
</dbReference>
<evidence type="ECO:0000256" key="1">
    <source>
        <dbReference type="ARBA" id="ARBA00022448"/>
    </source>
</evidence>